<gene>
    <name evidence="1" type="ORF">CspeluHIS016_0601340</name>
</gene>
<comment type="caution">
    <text evidence="1">The sequence shown here is derived from an EMBL/GenBank/DDBJ whole genome shotgun (WGS) entry which is preliminary data.</text>
</comment>
<evidence type="ECO:0000313" key="2">
    <source>
        <dbReference type="Proteomes" id="UP001222932"/>
    </source>
</evidence>
<dbReference type="PANTHER" id="PTHR13271">
    <property type="entry name" value="UNCHARACTERIZED PUTATIVE METHYLTRANSFERASE"/>
    <property type="match status" value="1"/>
</dbReference>
<dbReference type="CDD" id="cd10527">
    <property type="entry name" value="SET_LSMT"/>
    <property type="match status" value="1"/>
</dbReference>
<evidence type="ECO:0008006" key="3">
    <source>
        <dbReference type="Google" id="ProtNLM"/>
    </source>
</evidence>
<dbReference type="Proteomes" id="UP001222932">
    <property type="component" value="Unassembled WGS sequence"/>
</dbReference>
<reference evidence="1" key="1">
    <citation type="journal article" date="2023" name="BMC Genomics">
        <title>Chromosome-level genome assemblies of Cutaneotrichosporon spp. (Trichosporonales, Basidiomycota) reveal imbalanced evolution between nucleotide sequences and chromosome synteny.</title>
        <authorList>
            <person name="Kobayashi Y."/>
            <person name="Kayamori A."/>
            <person name="Aoki K."/>
            <person name="Shiwa Y."/>
            <person name="Matsutani M."/>
            <person name="Fujita N."/>
            <person name="Sugita T."/>
            <person name="Iwasaki W."/>
            <person name="Tanaka N."/>
            <person name="Takashima M."/>
        </authorList>
    </citation>
    <scope>NUCLEOTIDE SEQUENCE</scope>
    <source>
        <strain evidence="1">HIS016</strain>
    </source>
</reference>
<evidence type="ECO:0000313" key="1">
    <source>
        <dbReference type="EMBL" id="GMK58692.1"/>
    </source>
</evidence>
<keyword evidence="2" id="KW-1185">Reference proteome</keyword>
<dbReference type="EMBL" id="BTCM01000006">
    <property type="protein sequence ID" value="GMK58692.1"/>
    <property type="molecule type" value="Genomic_DNA"/>
</dbReference>
<dbReference type="Gene3D" id="3.90.1410.10">
    <property type="entry name" value="set domain protein methyltransferase, domain 1"/>
    <property type="match status" value="1"/>
</dbReference>
<organism evidence="1 2">
    <name type="scientific">Cutaneotrichosporon spelunceum</name>
    <dbReference type="NCBI Taxonomy" id="1672016"/>
    <lineage>
        <taxon>Eukaryota</taxon>
        <taxon>Fungi</taxon>
        <taxon>Dikarya</taxon>
        <taxon>Basidiomycota</taxon>
        <taxon>Agaricomycotina</taxon>
        <taxon>Tremellomycetes</taxon>
        <taxon>Trichosporonales</taxon>
        <taxon>Trichosporonaceae</taxon>
        <taxon>Cutaneotrichosporon</taxon>
    </lineage>
</organism>
<name>A0AAD3TYF2_9TREE</name>
<protein>
    <recommendedName>
        <fullName evidence="3">SET domain-containing protein</fullName>
    </recommendedName>
</protein>
<dbReference type="PANTHER" id="PTHR13271:SF34">
    <property type="entry name" value="N-LYSINE METHYLTRANSFERASE SETD6"/>
    <property type="match status" value="1"/>
</dbReference>
<dbReference type="SUPFAM" id="SSF82199">
    <property type="entry name" value="SET domain"/>
    <property type="match status" value="1"/>
</dbReference>
<accession>A0AAD3TYF2</accession>
<reference evidence="1" key="2">
    <citation type="submission" date="2023-06" db="EMBL/GenBank/DDBJ databases">
        <authorList>
            <person name="Kobayashi Y."/>
            <person name="Kayamori A."/>
            <person name="Aoki K."/>
            <person name="Shiwa Y."/>
            <person name="Fujita N."/>
            <person name="Sugita T."/>
            <person name="Iwasaki W."/>
            <person name="Tanaka N."/>
            <person name="Takashima M."/>
        </authorList>
    </citation>
    <scope>NUCLEOTIDE SEQUENCE</scope>
    <source>
        <strain evidence="1">HIS016</strain>
    </source>
</reference>
<sequence length="487" mass="53393">MIDHGLLQSQPPPSVDLLAAWLQEHGVDVSDGVKIAPMDDGIGWRLVAARDLEPVEPIVKIPKSAILSTRTSSLTSLPTSIDSVGTTSHTILSLALALLHELRLGPDSSFWGYIQFLPRTTVSVPTLWPLDPNASAASAWLKGTEASRDIRRRQLEGIGLDSMRQWYAATAAHLPPTRLHPEPSPFEAFAHAYSLVSTRAFLVDLYHLVALCPFADILNHSGASHTSLASDDFVCHRCGSLPICEHDGPGVDRLSHLGDRERARLTESDTVDMYIEVPVAAGDEVMNTYGEHLSEARLLVEWGFIPSEEDTGNVLVDEAASWEVEQLLQGAKEVDLADAAERAAAHCEEGEDTLLHVPSRGTYHINQAGQVSIRLFASLYVRHAPLRFLPGDVRSLEDAWEMVQDGAESVPVPQHLVAVASDLRDLVQARLKGMHRPEMEVGEMYDARDALPEDARLERMAMTLAINERALLQSVIGRWETLLAAAE</sequence>
<dbReference type="AlphaFoldDB" id="A0AAD3TYF2"/>
<dbReference type="GO" id="GO:0005634">
    <property type="term" value="C:nucleus"/>
    <property type="evidence" value="ECO:0007669"/>
    <property type="project" value="TreeGrafter"/>
</dbReference>
<dbReference type="InterPro" id="IPR050600">
    <property type="entry name" value="SETD3_SETD6_MTase"/>
</dbReference>
<dbReference type="InterPro" id="IPR046341">
    <property type="entry name" value="SET_dom_sf"/>
</dbReference>
<proteinExistence type="predicted"/>
<dbReference type="GO" id="GO:0016279">
    <property type="term" value="F:protein-lysine N-methyltransferase activity"/>
    <property type="evidence" value="ECO:0007669"/>
    <property type="project" value="TreeGrafter"/>
</dbReference>